<accession>A0ABD3NA20</accession>
<dbReference type="PANTHER" id="PTHR13060">
    <property type="entry name" value="SGT1 PROTEIN HSGT1 SUPPRESSOR OF GCR2"/>
    <property type="match status" value="1"/>
</dbReference>
<evidence type="ECO:0000256" key="1">
    <source>
        <dbReference type="SAM" id="MobiDB-lite"/>
    </source>
</evidence>
<reference evidence="2 3" key="1">
    <citation type="submission" date="2024-10" db="EMBL/GenBank/DDBJ databases">
        <title>Updated reference genomes for cyclostephanoid diatoms.</title>
        <authorList>
            <person name="Roberts W.R."/>
            <person name="Alverson A.J."/>
        </authorList>
    </citation>
    <scope>NUCLEOTIDE SEQUENCE [LARGE SCALE GENOMIC DNA]</scope>
    <source>
        <strain evidence="2 3">AJA010-31</strain>
    </source>
</reference>
<feature type="region of interest" description="Disordered" evidence="1">
    <location>
        <begin position="610"/>
        <end position="641"/>
    </location>
</feature>
<feature type="compositionally biased region" description="Basic residues" evidence="1">
    <location>
        <begin position="621"/>
        <end position="633"/>
    </location>
</feature>
<feature type="compositionally biased region" description="Polar residues" evidence="1">
    <location>
        <begin position="346"/>
        <end position="369"/>
    </location>
</feature>
<dbReference type="Pfam" id="PF07093">
    <property type="entry name" value="SGT1"/>
    <property type="match status" value="1"/>
</dbReference>
<sequence length="830" mass="92140">MANTNCNSTLTISIHILNHDYSDLGTALNRAILYTQLGQICRLANEQLQKSLNICCHGDGLVFGAHCATFHNTATKATSHDNDAWINHLQEEMEGPTPKEVEYIPHLIARYRYGNDVNDAWRIISSVLDLSTQISSLYNVAIECLDEDDGQSLFIEAAEVLPYWVDEDVSQGGVGGPNGCVNRCWIVDGLIRLIPPVSVGGGTARGSNCKVDLLSRREALYRLKGCIGSELFVVEEVQSAIEDRIARTDYTIPKRSRCGDFNKIDDANKKECGSSHFHVAAVGVPATVAHFLQRHGHLVPFLVDSFCNVAPDYLDGLTKEKQALVAKCKESDVQSDTVGCAETGGDTITQSRVRQQQSEPTNVRKSTSNSNLGNNFSYECIVLLPITMTRTTYAELITGRGKIPSFPIPKEYRSVELNRFQRQLLQMRGERNVWKRAVDVGIRLSTGLDWILNSTVKSSRDLADDDSFMQSMGEVERRLRIHWCRIDAEARSNASIDGKPTNDATSWIEETWQAGPNGSTDKILSDAIQCMSKCPVFHPELSKSPFEEPCPYSRPGVSLQVMVKSGIERALRFVSEEYDAAFPFPREWEVDDDSWMEVNSLEELEDEMNRLASHKNETSKRPRRTTRRSRRNMVHSEMQDPADNKVNEIKSLSKMIDGFKSLVEGEGDHVGVVTHTASAAGCMSPQQAMSKEVDINPRLFLDSLQSKLHSRAGGNLEPMSTNDQDVSMFFFKEDLEDGDESSTENSQDMGCDQDITEVQPVSGSLTQIMQALDSELRSGEVVDQSVDFDVISNLLNSLEAESDTSGPGPVSNILREMGLCPPRVDSNGNE</sequence>
<dbReference type="EMBL" id="JALLPJ020001258">
    <property type="protein sequence ID" value="KAL3772855.1"/>
    <property type="molecule type" value="Genomic_DNA"/>
</dbReference>
<dbReference type="Proteomes" id="UP001530400">
    <property type="component" value="Unassembled WGS sequence"/>
</dbReference>
<gene>
    <name evidence="2" type="ORF">ACHAWO_002685</name>
</gene>
<dbReference type="AlphaFoldDB" id="A0ABD3NA20"/>
<feature type="region of interest" description="Disordered" evidence="1">
    <location>
        <begin position="344"/>
        <end position="369"/>
    </location>
</feature>
<comment type="caution">
    <text evidence="2">The sequence shown here is derived from an EMBL/GenBank/DDBJ whole genome shotgun (WGS) entry which is preliminary data.</text>
</comment>
<proteinExistence type="predicted"/>
<dbReference type="PANTHER" id="PTHR13060:SF0">
    <property type="entry name" value="PROTEIN ECDYSONELESS HOMOLOG"/>
    <property type="match status" value="1"/>
</dbReference>
<name>A0ABD3NA20_9STRA</name>
<evidence type="ECO:0000313" key="3">
    <source>
        <dbReference type="Proteomes" id="UP001530400"/>
    </source>
</evidence>
<organism evidence="2 3">
    <name type="scientific">Cyclotella atomus</name>
    <dbReference type="NCBI Taxonomy" id="382360"/>
    <lineage>
        <taxon>Eukaryota</taxon>
        <taxon>Sar</taxon>
        <taxon>Stramenopiles</taxon>
        <taxon>Ochrophyta</taxon>
        <taxon>Bacillariophyta</taxon>
        <taxon>Coscinodiscophyceae</taxon>
        <taxon>Thalassiosirophycidae</taxon>
        <taxon>Stephanodiscales</taxon>
        <taxon>Stephanodiscaceae</taxon>
        <taxon>Cyclotella</taxon>
    </lineage>
</organism>
<keyword evidence="3" id="KW-1185">Reference proteome</keyword>
<evidence type="ECO:0000313" key="2">
    <source>
        <dbReference type="EMBL" id="KAL3772855.1"/>
    </source>
</evidence>
<dbReference type="InterPro" id="IPR010770">
    <property type="entry name" value="Ecd"/>
</dbReference>
<protein>
    <submittedName>
        <fullName evidence="2">Uncharacterized protein</fullName>
    </submittedName>
</protein>